<comment type="subcellular location">
    <subcellularLocation>
        <location evidence="1">Cytoplasm</location>
    </subcellularLocation>
</comment>
<dbReference type="KEGG" id="gmh:115542737"/>
<feature type="binding site" evidence="10">
    <location>
        <position position="17"/>
    </location>
    <ligand>
        <name>Ca(2+)</name>
        <dbReference type="ChEBI" id="CHEBI:29108"/>
        <label>1</label>
    </ligand>
</feature>
<dbReference type="GO" id="GO:0005737">
    <property type="term" value="C:cytoplasm"/>
    <property type="evidence" value="ECO:0007669"/>
    <property type="project" value="UniProtKB-SubCell"/>
</dbReference>
<dbReference type="Gene3D" id="2.60.60.20">
    <property type="entry name" value="PLAT/LH2 domain"/>
    <property type="match status" value="1"/>
</dbReference>
<accession>A0A8C4ZLV9</accession>
<dbReference type="SUPFAM" id="SSF49723">
    <property type="entry name" value="Lipase/lipooxygenase domain (PLAT/LH2 domain)"/>
    <property type="match status" value="1"/>
</dbReference>
<evidence type="ECO:0000256" key="2">
    <source>
        <dbReference type="ARBA" id="ARBA00005189"/>
    </source>
</evidence>
<evidence type="ECO:0000256" key="9">
    <source>
        <dbReference type="PIRSR" id="PIRSR601885-1"/>
    </source>
</evidence>
<dbReference type="InterPro" id="IPR036226">
    <property type="entry name" value="LipOase_C_sf"/>
</dbReference>
<dbReference type="PROSITE" id="PS51393">
    <property type="entry name" value="LIPOXYGENASE_3"/>
    <property type="match status" value="1"/>
</dbReference>
<dbReference type="PANTHER" id="PTHR11771">
    <property type="entry name" value="LIPOXYGENASE"/>
    <property type="match status" value="1"/>
</dbReference>
<evidence type="ECO:0000313" key="16">
    <source>
        <dbReference type="Proteomes" id="UP000694546"/>
    </source>
</evidence>
<evidence type="ECO:0000256" key="11">
    <source>
        <dbReference type="PIRSR" id="PIRSR601885-3"/>
    </source>
</evidence>
<reference evidence="15" key="2">
    <citation type="submission" date="2025-09" db="UniProtKB">
        <authorList>
            <consortium name="Ensembl"/>
        </authorList>
    </citation>
    <scope>IDENTIFICATION</scope>
</reference>
<keyword evidence="9" id="KW-0408">Iron</keyword>
<dbReference type="InterPro" id="IPR000907">
    <property type="entry name" value="LipOase"/>
</dbReference>
<evidence type="ECO:0000256" key="10">
    <source>
        <dbReference type="PIRSR" id="PIRSR601885-2"/>
    </source>
</evidence>
<comment type="caution">
    <text evidence="12">Lacks conserved residue(s) required for the propagation of feature annotation.</text>
</comment>
<evidence type="ECO:0000256" key="12">
    <source>
        <dbReference type="PROSITE-ProRule" id="PRU00152"/>
    </source>
</evidence>
<feature type="binding site" evidence="10">
    <location>
        <position position="40"/>
    </location>
    <ligand>
        <name>Ca(2+)</name>
        <dbReference type="ChEBI" id="CHEBI:29108"/>
        <label>2</label>
    </ligand>
</feature>
<feature type="binding site" evidence="9">
    <location>
        <position position="362"/>
    </location>
    <ligand>
        <name>Fe cation</name>
        <dbReference type="ChEBI" id="CHEBI:24875"/>
        <note>catalytic</note>
    </ligand>
</feature>
<evidence type="ECO:0000256" key="3">
    <source>
        <dbReference type="ARBA" id="ARBA00009419"/>
    </source>
</evidence>
<evidence type="ECO:0000256" key="8">
    <source>
        <dbReference type="ARBA" id="ARBA00023098"/>
    </source>
</evidence>
<feature type="domain" description="Lipoxygenase" evidence="14">
    <location>
        <begin position="119"/>
        <end position="663"/>
    </location>
</feature>
<dbReference type="Gene3D" id="3.10.450.60">
    <property type="match status" value="1"/>
</dbReference>
<dbReference type="Pfam" id="PF00305">
    <property type="entry name" value="Lipoxygenase"/>
    <property type="match status" value="1"/>
</dbReference>
<dbReference type="GeneTree" id="ENSGT00940000166257"/>
<evidence type="ECO:0000256" key="6">
    <source>
        <dbReference type="ARBA" id="ARBA00022964"/>
    </source>
</evidence>
<comment type="pathway">
    <text evidence="2">Lipid metabolism.</text>
</comment>
<protein>
    <submittedName>
        <fullName evidence="15">Hydroperoxide isomerase ALOXE3-like</fullName>
    </submittedName>
</protein>
<dbReference type="AlphaFoldDB" id="A0A8C4ZLV9"/>
<gene>
    <name evidence="15" type="primary">LOC115542737</name>
</gene>
<evidence type="ECO:0000259" key="13">
    <source>
        <dbReference type="PROSITE" id="PS50095"/>
    </source>
</evidence>
<evidence type="ECO:0000259" key="14">
    <source>
        <dbReference type="PROSITE" id="PS51393"/>
    </source>
</evidence>
<dbReference type="GO" id="GO:0005506">
    <property type="term" value="F:iron ion binding"/>
    <property type="evidence" value="ECO:0007669"/>
    <property type="project" value="InterPro"/>
</dbReference>
<organism evidence="15 16">
    <name type="scientific">Gadus morhua</name>
    <name type="common">Atlantic cod</name>
    <dbReference type="NCBI Taxonomy" id="8049"/>
    <lineage>
        <taxon>Eukaryota</taxon>
        <taxon>Metazoa</taxon>
        <taxon>Chordata</taxon>
        <taxon>Craniata</taxon>
        <taxon>Vertebrata</taxon>
        <taxon>Euteleostomi</taxon>
        <taxon>Actinopterygii</taxon>
        <taxon>Neopterygii</taxon>
        <taxon>Teleostei</taxon>
        <taxon>Neoteleostei</taxon>
        <taxon>Acanthomorphata</taxon>
        <taxon>Zeiogadaria</taxon>
        <taxon>Gadariae</taxon>
        <taxon>Gadiformes</taxon>
        <taxon>Gadoidei</taxon>
        <taxon>Gadidae</taxon>
        <taxon>Gadus</taxon>
    </lineage>
</organism>
<dbReference type="GeneID" id="115542737"/>
<dbReference type="InterPro" id="IPR001885">
    <property type="entry name" value="LipOase_mml"/>
</dbReference>
<keyword evidence="8" id="KW-0443">Lipid metabolism</keyword>
<dbReference type="GO" id="GO:0034440">
    <property type="term" value="P:lipid oxidation"/>
    <property type="evidence" value="ECO:0007669"/>
    <property type="project" value="InterPro"/>
</dbReference>
<keyword evidence="6" id="KW-0223">Dioxygenase</keyword>
<dbReference type="InterPro" id="IPR020834">
    <property type="entry name" value="LipOase_CS"/>
</dbReference>
<name>A0A8C4ZLV9_GADMO</name>
<evidence type="ECO:0000256" key="1">
    <source>
        <dbReference type="ARBA" id="ARBA00004496"/>
    </source>
</evidence>
<proteinExistence type="inferred from homology"/>
<dbReference type="PROSITE" id="PS00081">
    <property type="entry name" value="LIPOXYGENASE_2"/>
    <property type="match status" value="1"/>
</dbReference>
<dbReference type="SUPFAM" id="SSF48484">
    <property type="entry name" value="Lipoxigenase"/>
    <property type="match status" value="1"/>
</dbReference>
<evidence type="ECO:0000256" key="7">
    <source>
        <dbReference type="ARBA" id="ARBA00023002"/>
    </source>
</evidence>
<dbReference type="OrthoDB" id="407298at2759"/>
<reference evidence="15" key="1">
    <citation type="submission" date="2025-08" db="UniProtKB">
        <authorList>
            <consortium name="Ensembl"/>
        </authorList>
    </citation>
    <scope>IDENTIFICATION</scope>
</reference>
<feature type="site" description="Essential for stabilizing binding to COTL1" evidence="11">
    <location>
        <position position="104"/>
    </location>
</feature>
<dbReference type="Gene3D" id="1.20.245.10">
    <property type="entry name" value="Lipoxygenase-1, Domain 5"/>
    <property type="match status" value="1"/>
</dbReference>
<keyword evidence="5 9" id="KW-0479">Metal-binding</keyword>
<dbReference type="Proteomes" id="UP000694546">
    <property type="component" value="Chromosome 4"/>
</dbReference>
<dbReference type="Ensembl" id="ENSGMOT00000018364.2">
    <property type="protein sequence ID" value="ENSGMOP00000017926.2"/>
    <property type="gene ID" value="ENSGMOG00000016567.2"/>
</dbReference>
<evidence type="ECO:0000313" key="15">
    <source>
        <dbReference type="Ensembl" id="ENSGMOP00000017926.2"/>
    </source>
</evidence>
<keyword evidence="10" id="KW-0106">Calcium</keyword>
<feature type="domain" description="PLAT" evidence="13">
    <location>
        <begin position="2"/>
        <end position="119"/>
    </location>
</feature>
<dbReference type="InterPro" id="IPR013819">
    <property type="entry name" value="LipOase_C"/>
</dbReference>
<dbReference type="PROSITE" id="PS50095">
    <property type="entry name" value="PLAT"/>
    <property type="match status" value="1"/>
</dbReference>
<feature type="binding site" evidence="9">
    <location>
        <position position="367"/>
    </location>
    <ligand>
        <name>Fe cation</name>
        <dbReference type="ChEBI" id="CHEBI:24875"/>
        <note>catalytic</note>
    </ligand>
</feature>
<keyword evidence="16" id="KW-1185">Reference proteome</keyword>
<dbReference type="InterPro" id="IPR036392">
    <property type="entry name" value="PLAT/LH2_dom_sf"/>
</dbReference>
<comment type="cofactor">
    <cofactor evidence="9">
        <name>Fe cation</name>
        <dbReference type="ChEBI" id="CHEBI:24875"/>
    </cofactor>
    <text evidence="9">Binds 1 Fe cation per subunit.</text>
</comment>
<dbReference type="GO" id="GO:0016702">
    <property type="term" value="F:oxidoreductase activity, acting on single donors with incorporation of molecular oxygen, incorporation of two atoms of oxygen"/>
    <property type="evidence" value="ECO:0007669"/>
    <property type="project" value="InterPro"/>
</dbReference>
<dbReference type="PRINTS" id="PR00467">
    <property type="entry name" value="MAMLPOXGNASE"/>
</dbReference>
<keyword evidence="4" id="KW-0963">Cytoplasm</keyword>
<dbReference type="Pfam" id="PF01477">
    <property type="entry name" value="PLAT"/>
    <property type="match status" value="1"/>
</dbReference>
<evidence type="ECO:0000256" key="4">
    <source>
        <dbReference type="ARBA" id="ARBA00022490"/>
    </source>
</evidence>
<feature type="binding site" evidence="10">
    <location>
        <position position="80"/>
    </location>
    <ligand>
        <name>Ca(2+)</name>
        <dbReference type="ChEBI" id="CHEBI:29108"/>
        <label>1</label>
    </ligand>
</feature>
<dbReference type="RefSeq" id="XP_030210996.1">
    <property type="nucleotide sequence ID" value="XM_030355136.1"/>
</dbReference>
<dbReference type="OMA" id="YMGTHSE"/>
<dbReference type="SMART" id="SM00308">
    <property type="entry name" value="LH2"/>
    <property type="match status" value="1"/>
</dbReference>
<sequence length="663" mass="75325">MAVYNVKVSTGDRAYAGTSDYLYITLIGAKGESQRTLLDNWGKDLTRGKTRSYSVQSSQPLGDLLLLKVEMDPLQLLPEDQWFCSKIVVTTPEGDVVLFPCHQWVSRGDVVELRGGPALKLFEETHPVLLEHRRKELELRKQVYQYTTLAEGLPKFNSFKEITDIPRSISGSTPKKEKVFSATERKLKRLNNSTKDWKDLEDLKSVFRFRSSPLYEHSMEHWKDDDFYGFQFLNGVNPNVIRCCSQLPAHFPVTEQMVKPFLQEGSSLHMEMEKGNVFLCDYKTLDGIPCRDYNGKKLTVAAGLCLLYKNPKDELRPIAIQLQQQPSEENPIFLPSDGETDWLLAKLFIKNSDSIQHQSVHHLLNTHLVVQGFALATLRNLPSIHPLYKLLIPHFRNTIHVNTLALSDIRSEDGFFNQSTIGMAGSLKLMARAHAETTYSSLFLPENIAARGLQSVPNFYYRDDGLKLWHIVQSFAKEMVDIYYPSDNNVSRDSELQDWIEDIYTNTFLENGRSGIPQEFLKVEELAKFVTMVIFTASAKHAAVHNGQFDYIGWIPNNPMMLCRPPPSTKGRSSMETLLETLPNQATTAKLLSPICNVCQEVEDLVPLGSYPERFGEPLSRLNLAAFQGDLAYLSEEITKRNSELLLPYEYLNPAQIENSVVS</sequence>
<feature type="binding site" evidence="9">
    <location>
        <position position="541"/>
    </location>
    <ligand>
        <name>Fe cation</name>
        <dbReference type="ChEBI" id="CHEBI:24875"/>
        <note>catalytic</note>
    </ligand>
</feature>
<dbReference type="InterPro" id="IPR001024">
    <property type="entry name" value="PLAT/LH2_dom"/>
</dbReference>
<evidence type="ECO:0000256" key="5">
    <source>
        <dbReference type="ARBA" id="ARBA00022723"/>
    </source>
</evidence>
<keyword evidence="7" id="KW-0560">Oxidoreductase</keyword>
<comment type="similarity">
    <text evidence="3">Belongs to the lipoxygenase family.</text>
</comment>
<feature type="binding site" evidence="10">
    <location>
        <position position="39"/>
    </location>
    <ligand>
        <name>Ca(2+)</name>
        <dbReference type="ChEBI" id="CHEBI:29108"/>
        <label>2</label>
    </ligand>
</feature>
<dbReference type="PRINTS" id="PR00087">
    <property type="entry name" value="LIPOXYGENASE"/>
</dbReference>